<dbReference type="InterPro" id="IPR010987">
    <property type="entry name" value="Glutathione-S-Trfase_C-like"/>
</dbReference>
<gene>
    <name evidence="4" type="primary">maiA</name>
    <name evidence="4" type="ORF">CWE09_03370</name>
</gene>
<evidence type="ECO:0000313" key="4">
    <source>
        <dbReference type="EMBL" id="RUO25784.1"/>
    </source>
</evidence>
<dbReference type="InterPro" id="IPR004046">
    <property type="entry name" value="GST_C"/>
</dbReference>
<sequence>MQLYGYWRSSASYRVRIALHLKALDFEYKAVHLIKDGGEQKSADYGQLNPAQLVPTLVDGDLQLNQSLAIIEYLDSLSGPRLLPEDAKQAAIVRMLAYDMACDLQPIVNLRILQYVSGTLEAGDEGRSAWIKHWVDKAFTAFESRLQTYAGTYCVGDQVTLADLCLVPQVYNAQRFGVDLTPYPTLMAVHDRLQQLPAFAKARPEAQPDAVV</sequence>
<dbReference type="InterPro" id="IPR005955">
    <property type="entry name" value="GST_Zeta"/>
</dbReference>
<keyword evidence="4" id="KW-0413">Isomerase</keyword>
<dbReference type="RefSeq" id="WP_126802602.1">
    <property type="nucleotide sequence ID" value="NZ_PIPL01000001.1"/>
</dbReference>
<dbReference type="SUPFAM" id="SSF47616">
    <property type="entry name" value="GST C-terminal domain-like"/>
    <property type="match status" value="1"/>
</dbReference>
<dbReference type="PROSITE" id="PS50404">
    <property type="entry name" value="GST_NTER"/>
    <property type="match status" value="1"/>
</dbReference>
<name>A0A432W6S8_9GAMM</name>
<dbReference type="PANTHER" id="PTHR42673">
    <property type="entry name" value="MALEYLACETOACETATE ISOMERASE"/>
    <property type="match status" value="1"/>
</dbReference>
<dbReference type="EMBL" id="PIPL01000001">
    <property type="protein sequence ID" value="RUO25784.1"/>
    <property type="molecule type" value="Genomic_DNA"/>
</dbReference>
<dbReference type="Pfam" id="PF14497">
    <property type="entry name" value="GST_C_3"/>
    <property type="match status" value="1"/>
</dbReference>
<dbReference type="InterPro" id="IPR034330">
    <property type="entry name" value="GST_Zeta_C"/>
</dbReference>
<feature type="domain" description="GST N-terminal" evidence="2">
    <location>
        <begin position="1"/>
        <end position="82"/>
    </location>
</feature>
<evidence type="ECO:0000259" key="3">
    <source>
        <dbReference type="PROSITE" id="PS50405"/>
    </source>
</evidence>
<dbReference type="Pfam" id="PF02798">
    <property type="entry name" value="GST_N"/>
    <property type="match status" value="1"/>
</dbReference>
<dbReference type="InterPro" id="IPR036282">
    <property type="entry name" value="Glutathione-S-Trfase_C_sf"/>
</dbReference>
<keyword evidence="5" id="KW-1185">Reference proteome</keyword>
<dbReference type="GO" id="GO:0016034">
    <property type="term" value="F:maleylacetoacetate isomerase activity"/>
    <property type="evidence" value="ECO:0007669"/>
    <property type="project" value="TreeGrafter"/>
</dbReference>
<dbReference type="InterPro" id="IPR034333">
    <property type="entry name" value="GST_Zeta_N"/>
</dbReference>
<dbReference type="PANTHER" id="PTHR42673:SF21">
    <property type="entry name" value="GLUTATHIONE S-TRANSFERASE YFCF"/>
    <property type="match status" value="1"/>
</dbReference>
<dbReference type="PROSITE" id="PS50405">
    <property type="entry name" value="GST_CTER"/>
    <property type="match status" value="1"/>
</dbReference>
<protein>
    <submittedName>
        <fullName evidence="4">Maleylacetoacetate isomerase</fullName>
    </submittedName>
</protein>
<dbReference type="AlphaFoldDB" id="A0A432W6S8"/>
<dbReference type="InterPro" id="IPR036249">
    <property type="entry name" value="Thioredoxin-like_sf"/>
</dbReference>
<dbReference type="GO" id="GO:0005737">
    <property type="term" value="C:cytoplasm"/>
    <property type="evidence" value="ECO:0007669"/>
    <property type="project" value="InterPro"/>
</dbReference>
<dbReference type="Proteomes" id="UP000288293">
    <property type="component" value="Unassembled WGS sequence"/>
</dbReference>
<evidence type="ECO:0000256" key="1">
    <source>
        <dbReference type="ARBA" id="ARBA00010007"/>
    </source>
</evidence>
<dbReference type="FunFam" id="1.20.1050.10:FF:000017">
    <property type="entry name" value="Maleylacetoacetate isomerase"/>
    <property type="match status" value="1"/>
</dbReference>
<dbReference type="InterPro" id="IPR040079">
    <property type="entry name" value="Glutathione_S-Trfase"/>
</dbReference>
<dbReference type="SFLD" id="SFLDG00358">
    <property type="entry name" value="Main_(cytGST)"/>
    <property type="match status" value="1"/>
</dbReference>
<comment type="similarity">
    <text evidence="1">Belongs to the GST superfamily. Zeta family.</text>
</comment>
<dbReference type="GO" id="GO:0006559">
    <property type="term" value="P:L-phenylalanine catabolic process"/>
    <property type="evidence" value="ECO:0007669"/>
    <property type="project" value="TreeGrafter"/>
</dbReference>
<proteinExistence type="inferred from homology"/>
<reference evidence="4 5" key="1">
    <citation type="journal article" date="2011" name="Front. Microbiol.">
        <title>Genomic signatures of strain selection and enhancement in Bacillus atrophaeus var. globigii, a historical biowarfare simulant.</title>
        <authorList>
            <person name="Gibbons H.S."/>
            <person name="Broomall S.M."/>
            <person name="McNew L.A."/>
            <person name="Daligault H."/>
            <person name="Chapman C."/>
            <person name="Bruce D."/>
            <person name="Karavis M."/>
            <person name="Krepps M."/>
            <person name="McGregor P.A."/>
            <person name="Hong C."/>
            <person name="Park K.H."/>
            <person name="Akmal A."/>
            <person name="Feldman A."/>
            <person name="Lin J.S."/>
            <person name="Chang W.E."/>
            <person name="Higgs B.W."/>
            <person name="Demirev P."/>
            <person name="Lindquist J."/>
            <person name="Liem A."/>
            <person name="Fochler E."/>
            <person name="Read T.D."/>
            <person name="Tapia R."/>
            <person name="Johnson S."/>
            <person name="Bishop-Lilly K.A."/>
            <person name="Detter C."/>
            <person name="Han C."/>
            <person name="Sozhamannan S."/>
            <person name="Rosenzweig C.N."/>
            <person name="Skowronski E.W."/>
        </authorList>
    </citation>
    <scope>NUCLEOTIDE SEQUENCE [LARGE SCALE GENOMIC DNA]</scope>
    <source>
        <strain evidence="4 5">MLST1</strain>
    </source>
</reference>
<dbReference type="GO" id="GO:0004364">
    <property type="term" value="F:glutathione transferase activity"/>
    <property type="evidence" value="ECO:0007669"/>
    <property type="project" value="TreeGrafter"/>
</dbReference>
<organism evidence="4 5">
    <name type="scientific">Aliidiomarina minuta</name>
    <dbReference type="NCBI Taxonomy" id="880057"/>
    <lineage>
        <taxon>Bacteria</taxon>
        <taxon>Pseudomonadati</taxon>
        <taxon>Pseudomonadota</taxon>
        <taxon>Gammaproteobacteria</taxon>
        <taxon>Alteromonadales</taxon>
        <taxon>Idiomarinaceae</taxon>
        <taxon>Aliidiomarina</taxon>
    </lineage>
</organism>
<dbReference type="InterPro" id="IPR004045">
    <property type="entry name" value="Glutathione_S-Trfase_N"/>
</dbReference>
<dbReference type="OrthoDB" id="509852at2"/>
<dbReference type="SFLD" id="SFLDS00019">
    <property type="entry name" value="Glutathione_Transferase_(cytos"/>
    <property type="match status" value="1"/>
</dbReference>
<evidence type="ECO:0000313" key="5">
    <source>
        <dbReference type="Proteomes" id="UP000288293"/>
    </source>
</evidence>
<dbReference type="GO" id="GO:0006749">
    <property type="term" value="P:glutathione metabolic process"/>
    <property type="evidence" value="ECO:0007669"/>
    <property type="project" value="TreeGrafter"/>
</dbReference>
<feature type="domain" description="GST C-terminal" evidence="3">
    <location>
        <begin position="86"/>
        <end position="212"/>
    </location>
</feature>
<dbReference type="SUPFAM" id="SSF52833">
    <property type="entry name" value="Thioredoxin-like"/>
    <property type="match status" value="1"/>
</dbReference>
<comment type="caution">
    <text evidence="4">The sequence shown here is derived from an EMBL/GenBank/DDBJ whole genome shotgun (WGS) entry which is preliminary data.</text>
</comment>
<evidence type="ECO:0000259" key="2">
    <source>
        <dbReference type="PROSITE" id="PS50404"/>
    </source>
</evidence>
<dbReference type="CDD" id="cd03042">
    <property type="entry name" value="GST_N_Zeta"/>
    <property type="match status" value="1"/>
</dbReference>
<dbReference type="Gene3D" id="3.40.30.10">
    <property type="entry name" value="Glutaredoxin"/>
    <property type="match status" value="1"/>
</dbReference>
<dbReference type="CDD" id="cd03191">
    <property type="entry name" value="GST_C_Zeta"/>
    <property type="match status" value="1"/>
</dbReference>
<accession>A0A432W6S8</accession>
<dbReference type="Gene3D" id="1.20.1050.10">
    <property type="match status" value="1"/>
</dbReference>
<dbReference type="NCBIfam" id="TIGR01262">
    <property type="entry name" value="maiA"/>
    <property type="match status" value="1"/>
</dbReference>